<evidence type="ECO:0000259" key="10">
    <source>
        <dbReference type="Pfam" id="PF13193"/>
    </source>
</evidence>
<keyword evidence="6" id="KW-0007">Acetylation</keyword>
<evidence type="ECO:0000259" key="9">
    <source>
        <dbReference type="Pfam" id="PF00501"/>
    </source>
</evidence>
<dbReference type="Pfam" id="PF13193">
    <property type="entry name" value="AMP-binding_C"/>
    <property type="match status" value="1"/>
</dbReference>
<dbReference type="InterPro" id="IPR025110">
    <property type="entry name" value="AMP-bd_C"/>
</dbReference>
<feature type="region of interest" description="Disordered" evidence="8">
    <location>
        <begin position="633"/>
        <end position="653"/>
    </location>
</feature>
<dbReference type="AlphaFoldDB" id="A0A510HGW3"/>
<feature type="domain" description="AMP-dependent synthetase/ligase" evidence="9">
    <location>
        <begin position="100"/>
        <end position="480"/>
    </location>
</feature>
<dbReference type="Pfam" id="PF16177">
    <property type="entry name" value="ACAS_N"/>
    <property type="match status" value="1"/>
</dbReference>
<dbReference type="PANTHER" id="PTHR24095">
    <property type="entry name" value="ACETYL-COENZYME A SYNTHETASE"/>
    <property type="match status" value="1"/>
</dbReference>
<evidence type="ECO:0000256" key="1">
    <source>
        <dbReference type="ARBA" id="ARBA00006432"/>
    </source>
</evidence>
<evidence type="ECO:0000256" key="7">
    <source>
        <dbReference type="NCBIfam" id="TIGR02188"/>
    </source>
</evidence>
<keyword evidence="5" id="KW-0067">ATP-binding</keyword>
<dbReference type="InterPro" id="IPR042099">
    <property type="entry name" value="ANL_N_sf"/>
</dbReference>
<dbReference type="RefSeq" id="WP_143527231.1">
    <property type="nucleotide sequence ID" value="NZ_AP019791.1"/>
</dbReference>
<dbReference type="EMBL" id="AP019791">
    <property type="protein sequence ID" value="BBL79191.1"/>
    <property type="molecule type" value="Genomic_DNA"/>
</dbReference>
<dbReference type="GO" id="GO:0016208">
    <property type="term" value="F:AMP binding"/>
    <property type="evidence" value="ECO:0007669"/>
    <property type="project" value="InterPro"/>
</dbReference>
<evidence type="ECO:0000256" key="5">
    <source>
        <dbReference type="ARBA" id="ARBA00022840"/>
    </source>
</evidence>
<evidence type="ECO:0000313" key="13">
    <source>
        <dbReference type="Proteomes" id="UP000318065"/>
    </source>
</evidence>
<evidence type="ECO:0000313" key="12">
    <source>
        <dbReference type="EMBL" id="BBL79191.1"/>
    </source>
</evidence>
<proteinExistence type="inferred from homology"/>
<dbReference type="PANTHER" id="PTHR24095:SF14">
    <property type="entry name" value="ACETYL-COENZYME A SYNTHETASE 1"/>
    <property type="match status" value="1"/>
</dbReference>
<protein>
    <recommendedName>
        <fullName evidence="2 7">Acetate--CoA ligase</fullName>
        <ecNumber evidence="2 7">6.2.1.1</ecNumber>
    </recommendedName>
</protein>
<dbReference type="InterPro" id="IPR020845">
    <property type="entry name" value="AMP-binding_CS"/>
</dbReference>
<dbReference type="GO" id="GO:0003987">
    <property type="term" value="F:acetate-CoA ligase activity"/>
    <property type="evidence" value="ECO:0007669"/>
    <property type="project" value="UniProtKB-UniRule"/>
</dbReference>
<dbReference type="InterPro" id="IPR000873">
    <property type="entry name" value="AMP-dep_synth/lig_dom"/>
</dbReference>
<keyword evidence="13" id="KW-1185">Reference proteome</keyword>
<dbReference type="InterPro" id="IPR011904">
    <property type="entry name" value="Ac_CoA_lig"/>
</dbReference>
<dbReference type="Gene3D" id="3.40.50.12780">
    <property type="entry name" value="N-terminal domain of ligase-like"/>
    <property type="match status" value="1"/>
</dbReference>
<dbReference type="InterPro" id="IPR032387">
    <property type="entry name" value="ACAS_N"/>
</dbReference>
<dbReference type="NCBIfam" id="NF001208">
    <property type="entry name" value="PRK00174.1"/>
    <property type="match status" value="1"/>
</dbReference>
<gene>
    <name evidence="12" type="ORF">RxyAA322_10450</name>
</gene>
<dbReference type="EC" id="6.2.1.1" evidence="2 7"/>
<dbReference type="NCBIfam" id="TIGR02188">
    <property type="entry name" value="Ac_CoA_lig_AcsA"/>
    <property type="match status" value="1"/>
</dbReference>
<evidence type="ECO:0000256" key="6">
    <source>
        <dbReference type="ARBA" id="ARBA00022990"/>
    </source>
</evidence>
<dbReference type="Gene3D" id="3.30.300.30">
    <property type="match status" value="1"/>
</dbReference>
<comment type="similarity">
    <text evidence="1">Belongs to the ATP-dependent AMP-binding enzyme family.</text>
</comment>
<dbReference type="SUPFAM" id="SSF56801">
    <property type="entry name" value="Acetyl-CoA synthetase-like"/>
    <property type="match status" value="1"/>
</dbReference>
<dbReference type="Proteomes" id="UP000318065">
    <property type="component" value="Chromosome"/>
</dbReference>
<dbReference type="OrthoDB" id="9778383at2"/>
<dbReference type="GO" id="GO:0005829">
    <property type="term" value="C:cytosol"/>
    <property type="evidence" value="ECO:0007669"/>
    <property type="project" value="TreeGrafter"/>
</dbReference>
<evidence type="ECO:0000256" key="8">
    <source>
        <dbReference type="SAM" id="MobiDB-lite"/>
    </source>
</evidence>
<accession>A0A510HGW3</accession>
<feature type="domain" description="Acetyl-coenzyme A synthetase N-terminal" evidence="11">
    <location>
        <begin position="39"/>
        <end position="90"/>
    </location>
</feature>
<evidence type="ECO:0000256" key="4">
    <source>
        <dbReference type="ARBA" id="ARBA00022741"/>
    </source>
</evidence>
<keyword evidence="3" id="KW-0436">Ligase</keyword>
<name>A0A510HGW3_9ACTN</name>
<evidence type="ECO:0000256" key="3">
    <source>
        <dbReference type="ARBA" id="ARBA00022598"/>
    </source>
</evidence>
<dbReference type="InterPro" id="IPR045851">
    <property type="entry name" value="AMP-bd_C_sf"/>
</dbReference>
<dbReference type="GO" id="GO:0019427">
    <property type="term" value="P:acetyl-CoA biosynthetic process from acetate"/>
    <property type="evidence" value="ECO:0007669"/>
    <property type="project" value="UniProtKB-UniRule"/>
</dbReference>
<evidence type="ECO:0000256" key="2">
    <source>
        <dbReference type="ARBA" id="ARBA00013275"/>
    </source>
</evidence>
<dbReference type="Pfam" id="PF00501">
    <property type="entry name" value="AMP-binding"/>
    <property type="match status" value="1"/>
</dbReference>
<reference evidence="12" key="1">
    <citation type="journal article" date="2019" name="Microbiol. Resour. Announc.">
        <title>Complete Genome Sequence of Rubrobacter xylanophilus Strain AA3-22, Isolated from Arima Onsen in Japan.</title>
        <authorList>
            <person name="Tomariguchi N."/>
            <person name="Miyazaki K."/>
        </authorList>
    </citation>
    <scope>NUCLEOTIDE SEQUENCE [LARGE SCALE GENOMIC DNA]</scope>
    <source>
        <strain evidence="12">AA3-22</strain>
    </source>
</reference>
<sequence length="653" mass="72202">MVQEDGAHEIPGIAEARLYPPNDFLRGQLPFADRDEAAAFLEEARSDPDGYWAAIASELDWFTVWDTVRQGDLPDFRYFVGGTSNVSHNCLDRHLRLGRRNKAALLWESEDGRREVWTYQQLADEVNRFANVLKELGVRRGDVVALYMGNIPEVFVGVHACYRIGALYSIIFAGFSTDAVRQRLEDARPKVVVVADATSRRGREVPLKRTLDEALSGVPSVETVVVVPRTGADVELREGRDRLYGELVSQAASWCPPEPMEANEPGFIIYTSGTESRPKGLVHAGIGFLVGTYADVKWSMNPQDDDIYWCTADVGWLTFPIWSLVGGLAHGTTMVVYEGALNHPDPGRFYEILERYRVNKVFTAPTALRMLRGAGERWLEGRDLSELKLVSLVGEPIDPETWHWVREVVGGGEAFVNNTYGQTETATGWTSAIVGLTGAKPGSCGIPLPGYVSEVVDEGGRPVPPGTPGYLTIKEPFPCLARTVWGDHRRYLSTYFERFPGRYFSADACVVDQDGHYWVTGRVDDVINVAGHRLGTMEMEAALLNHPDVAEAAVIGVPDPTKGTVPVAFALLRAGVEPRPGLREELEQRVVERVGAIARPAAVHIVSALPKTRSGKIMRRLLRELVTEGRIRGDTTALEDPESVSTLERELPR</sequence>
<keyword evidence="4" id="KW-0547">Nucleotide-binding</keyword>
<evidence type="ECO:0000259" key="11">
    <source>
        <dbReference type="Pfam" id="PF16177"/>
    </source>
</evidence>
<dbReference type="PROSITE" id="PS00455">
    <property type="entry name" value="AMP_BINDING"/>
    <property type="match status" value="1"/>
</dbReference>
<dbReference type="GO" id="GO:0005524">
    <property type="term" value="F:ATP binding"/>
    <property type="evidence" value="ECO:0007669"/>
    <property type="project" value="UniProtKB-KW"/>
</dbReference>
<organism evidence="12 13">
    <name type="scientific">Rubrobacter xylanophilus</name>
    <dbReference type="NCBI Taxonomy" id="49319"/>
    <lineage>
        <taxon>Bacteria</taxon>
        <taxon>Bacillati</taxon>
        <taxon>Actinomycetota</taxon>
        <taxon>Rubrobacteria</taxon>
        <taxon>Rubrobacterales</taxon>
        <taxon>Rubrobacteraceae</taxon>
        <taxon>Rubrobacter</taxon>
    </lineage>
</organism>
<feature type="domain" description="AMP-binding enzyme C-terminal" evidence="10">
    <location>
        <begin position="538"/>
        <end position="616"/>
    </location>
</feature>